<dbReference type="Pfam" id="PF12558">
    <property type="entry name" value="DUF3744"/>
    <property type="match status" value="1"/>
</dbReference>
<gene>
    <name evidence="12" type="ORF">OCV47_04790</name>
</gene>
<dbReference type="GO" id="GO:0016798">
    <property type="term" value="F:hydrolase activity, acting on glycosyl bonds"/>
    <property type="evidence" value="ECO:0007669"/>
    <property type="project" value="UniProtKB-KW"/>
</dbReference>
<dbReference type="InterPro" id="IPR027417">
    <property type="entry name" value="P-loop_NTPase"/>
</dbReference>
<evidence type="ECO:0000256" key="7">
    <source>
        <dbReference type="ARBA" id="ARBA00022840"/>
    </source>
</evidence>
<dbReference type="InterPro" id="IPR003439">
    <property type="entry name" value="ABC_transporter-like_ATP-bd"/>
</dbReference>
<name>A0ABT2SJK7_9FIRM</name>
<keyword evidence="7 12" id="KW-0067">ATP-binding</keyword>
<keyword evidence="6" id="KW-0547">Nucleotide-binding</keyword>
<dbReference type="PROSITE" id="PS50893">
    <property type="entry name" value="ABC_TRANSPORTER_2"/>
    <property type="match status" value="2"/>
</dbReference>
<reference evidence="12 13" key="1">
    <citation type="journal article" date="2021" name="ISME Commun">
        <title>Automated analysis of genomic sequences facilitates high-throughput and comprehensive description of bacteria.</title>
        <authorList>
            <person name="Hitch T.C.A."/>
        </authorList>
    </citation>
    <scope>NUCLEOTIDE SEQUENCE [LARGE SCALE GENOMIC DNA]</scope>
    <source>
        <strain evidence="12 13">Sanger_29</strain>
    </source>
</reference>
<dbReference type="Proteomes" id="UP001652338">
    <property type="component" value="Unassembled WGS sequence"/>
</dbReference>
<dbReference type="InterPro" id="IPR015856">
    <property type="entry name" value="ABC_transpr_CbiO/EcfA_su"/>
</dbReference>
<dbReference type="EMBL" id="JAOQKE010000003">
    <property type="protein sequence ID" value="MCU6724682.1"/>
    <property type="molecule type" value="Genomic_DNA"/>
</dbReference>
<keyword evidence="12" id="KW-0326">Glycosidase</keyword>
<comment type="similarity">
    <text evidence="2">Belongs to the ABC transporter superfamily.</text>
</comment>
<dbReference type="SUPFAM" id="SSF52540">
    <property type="entry name" value="P-loop containing nucleoside triphosphate hydrolases"/>
    <property type="match status" value="2"/>
</dbReference>
<feature type="domain" description="ABC transporter" evidence="11">
    <location>
        <begin position="5"/>
        <end position="246"/>
    </location>
</feature>
<keyword evidence="5" id="KW-0677">Repeat</keyword>
<accession>A0ABT2SJK7</accession>
<organism evidence="12 13">
    <name type="scientific">Muricoprocola aceti</name>
    <dbReference type="NCBI Taxonomy" id="2981772"/>
    <lineage>
        <taxon>Bacteria</taxon>
        <taxon>Bacillati</taxon>
        <taxon>Bacillota</taxon>
        <taxon>Clostridia</taxon>
        <taxon>Lachnospirales</taxon>
        <taxon>Lachnospiraceae</taxon>
        <taxon>Muricoprocola</taxon>
    </lineage>
</organism>
<evidence type="ECO:0000313" key="13">
    <source>
        <dbReference type="Proteomes" id="UP001652338"/>
    </source>
</evidence>
<keyword evidence="12" id="KW-0378">Hydrolase</keyword>
<dbReference type="RefSeq" id="WP_262654136.1">
    <property type="nucleotide sequence ID" value="NZ_JAOQKE010000003.1"/>
</dbReference>
<dbReference type="InterPro" id="IPR022216">
    <property type="entry name" value="ABC_Co_transporter"/>
</dbReference>
<dbReference type="GO" id="GO:0005524">
    <property type="term" value="F:ATP binding"/>
    <property type="evidence" value="ECO:0007669"/>
    <property type="project" value="UniProtKB-KW"/>
</dbReference>
<evidence type="ECO:0000256" key="10">
    <source>
        <dbReference type="ARBA" id="ARBA00025157"/>
    </source>
</evidence>
<dbReference type="NCBIfam" id="NF010167">
    <property type="entry name" value="PRK13648.1"/>
    <property type="match status" value="2"/>
</dbReference>
<evidence type="ECO:0000256" key="4">
    <source>
        <dbReference type="ARBA" id="ARBA00022475"/>
    </source>
</evidence>
<evidence type="ECO:0000313" key="12">
    <source>
        <dbReference type="EMBL" id="MCU6724682.1"/>
    </source>
</evidence>
<evidence type="ECO:0000256" key="3">
    <source>
        <dbReference type="ARBA" id="ARBA00022448"/>
    </source>
</evidence>
<dbReference type="InterPro" id="IPR003593">
    <property type="entry name" value="AAA+_ATPase"/>
</dbReference>
<evidence type="ECO:0000256" key="1">
    <source>
        <dbReference type="ARBA" id="ARBA00004202"/>
    </source>
</evidence>
<dbReference type="InterPro" id="IPR050095">
    <property type="entry name" value="ECF_ABC_transporter_ATP-bd"/>
</dbReference>
<sequence>MEPIIEFKDYSFKYRAQKEPTLKNINLKIYPGEKVLIVGPSGSGKSTLAHCLNGLVPFSYPGECSGSLKIKGKDPREEGIFGMSKLVGTVLQDTDGQFIGLTVAEDIAFALENECTSQKEMHQSVEKTAQELDLEDLLDHAPGELSGGQKQRVSMAGVMIDRVEILLFDEPLANLDPASGKRTIDLIDRIQKNDHTTIVIIEHRLEDVLYRDVDRIIVIGDGKIAADMTPDALLTTSVLEAEGIREPLYLTACKYMNIPVLEERKPQHVETFDLTGMEGKAQKWYQEAPVQSRHQEGETLLELQQVGFGYLPGQQVLQNISFQVKKGEMLSIVGKNGAGKSTMSSLICGFLTPTEGHMIYRGQDMKNWSIKERGEKIGFVMQSPNQMISKPMIFDEVALGLVIRQIPEAEIKERVNQVLKICGLYEMRNWPVSALSFGQKKRVTIASILVMEPEMMILDEPTAGQDYRHYTEIMEFLKRLNQEAGITIMMITHDMHLMLEYTDRAIVLADGQILADDTPAAILTNEELAQKANLKKTSLYDLAVKCGITDVSGFVERFIQYERKERRDVHNSEV</sequence>
<evidence type="ECO:0000256" key="5">
    <source>
        <dbReference type="ARBA" id="ARBA00022737"/>
    </source>
</evidence>
<evidence type="ECO:0000256" key="8">
    <source>
        <dbReference type="ARBA" id="ARBA00022967"/>
    </source>
</evidence>
<dbReference type="InterPro" id="IPR017871">
    <property type="entry name" value="ABC_transporter-like_CS"/>
</dbReference>
<comment type="caution">
    <text evidence="12">The sequence shown here is derived from an EMBL/GenBank/DDBJ whole genome shotgun (WGS) entry which is preliminary data.</text>
</comment>
<comment type="function">
    <text evidence="10">Probably part of an ABC transporter complex. Responsible for energy coupling to the transport system.</text>
</comment>
<dbReference type="PANTHER" id="PTHR43553">
    <property type="entry name" value="HEAVY METAL TRANSPORTER"/>
    <property type="match status" value="1"/>
</dbReference>
<dbReference type="Gene3D" id="3.40.50.300">
    <property type="entry name" value="P-loop containing nucleotide triphosphate hydrolases"/>
    <property type="match status" value="2"/>
</dbReference>
<keyword evidence="13" id="KW-1185">Reference proteome</keyword>
<dbReference type="CDD" id="cd03225">
    <property type="entry name" value="ABC_cobalt_CbiO_domain1"/>
    <property type="match status" value="2"/>
</dbReference>
<dbReference type="SMART" id="SM00382">
    <property type="entry name" value="AAA"/>
    <property type="match status" value="2"/>
</dbReference>
<comment type="subcellular location">
    <subcellularLocation>
        <location evidence="1">Cell membrane</location>
        <topology evidence="1">Peripheral membrane protein</topology>
    </subcellularLocation>
</comment>
<feature type="domain" description="ABC transporter" evidence="11">
    <location>
        <begin position="301"/>
        <end position="535"/>
    </location>
</feature>
<evidence type="ECO:0000259" key="11">
    <source>
        <dbReference type="PROSITE" id="PS50893"/>
    </source>
</evidence>
<dbReference type="Pfam" id="PF00005">
    <property type="entry name" value="ABC_tran"/>
    <property type="match status" value="2"/>
</dbReference>
<keyword evidence="3" id="KW-0813">Transport</keyword>
<keyword evidence="9" id="KW-0472">Membrane</keyword>
<keyword evidence="8" id="KW-1278">Translocase</keyword>
<proteinExistence type="inferred from homology"/>
<evidence type="ECO:0000256" key="2">
    <source>
        <dbReference type="ARBA" id="ARBA00005417"/>
    </source>
</evidence>
<dbReference type="PROSITE" id="PS00211">
    <property type="entry name" value="ABC_TRANSPORTER_1"/>
    <property type="match status" value="2"/>
</dbReference>
<evidence type="ECO:0000256" key="6">
    <source>
        <dbReference type="ARBA" id="ARBA00022741"/>
    </source>
</evidence>
<evidence type="ECO:0000256" key="9">
    <source>
        <dbReference type="ARBA" id="ARBA00023136"/>
    </source>
</evidence>
<protein>
    <submittedName>
        <fullName evidence="12">ABC transporter ATP-binding protein</fullName>
    </submittedName>
</protein>
<keyword evidence="4" id="KW-1003">Cell membrane</keyword>
<dbReference type="PANTHER" id="PTHR43553:SF26">
    <property type="entry name" value="ABC TRANSPORTER ATP-BINDING PROTEIN BC_2655-RELATED"/>
    <property type="match status" value="1"/>
</dbReference>